<dbReference type="SMART" id="SM00275">
    <property type="entry name" value="G_alpha"/>
    <property type="match status" value="1"/>
</dbReference>
<evidence type="ECO:0000313" key="23">
    <source>
        <dbReference type="EMBL" id="KAK0396892.1"/>
    </source>
</evidence>
<dbReference type="FunFam" id="3.30.200.20:FF:000003">
    <property type="entry name" value="Non-specific serine/threonine protein kinase"/>
    <property type="match status" value="1"/>
</dbReference>
<dbReference type="PROSITE" id="PS00107">
    <property type="entry name" value="PROTEIN_KINASE_ATP"/>
    <property type="match status" value="1"/>
</dbReference>
<dbReference type="EC" id="2.7.11.1" evidence="4"/>
<comment type="caution">
    <text evidence="23">The sequence shown here is derived from an EMBL/GenBank/DDBJ whole genome shotgun (WGS) entry which is preliminary data.</text>
</comment>
<evidence type="ECO:0000256" key="13">
    <source>
        <dbReference type="ARBA" id="ARBA00023224"/>
    </source>
</evidence>
<dbReference type="InterPro" id="IPR011025">
    <property type="entry name" value="GproteinA_insert"/>
</dbReference>
<feature type="binding site" evidence="17">
    <location>
        <begin position="1092"/>
        <end position="1095"/>
    </location>
    <ligand>
        <name>GTP</name>
        <dbReference type="ChEBI" id="CHEBI:37565"/>
    </ligand>
</feature>
<keyword evidence="11 18" id="KW-0460">Magnesium</keyword>
<comment type="cofactor">
    <cofactor evidence="1">
        <name>Mg(2+)</name>
        <dbReference type="ChEBI" id="CHEBI:18420"/>
    </cofactor>
</comment>
<dbReference type="PROSITE" id="PS50011">
    <property type="entry name" value="PROTEIN_KINASE_DOM"/>
    <property type="match status" value="1"/>
</dbReference>
<dbReference type="InterPro" id="IPR011009">
    <property type="entry name" value="Kinase-like_dom_sf"/>
</dbReference>
<feature type="binding site" evidence="17">
    <location>
        <begin position="861"/>
        <end position="866"/>
    </location>
    <ligand>
        <name>GTP</name>
        <dbReference type="ChEBI" id="CHEBI:37565"/>
    </ligand>
</feature>
<dbReference type="GO" id="GO:0004674">
    <property type="term" value="F:protein serine/threonine kinase activity"/>
    <property type="evidence" value="ECO:0007669"/>
    <property type="project" value="UniProtKB-KW"/>
</dbReference>
<feature type="domain" description="Protein kinase" evidence="22">
    <location>
        <begin position="43"/>
        <end position="270"/>
    </location>
</feature>
<comment type="catalytic activity">
    <reaction evidence="14">
        <text>L-threonyl-[protein] + ATP = O-phospho-L-threonyl-[protein] + ADP + H(+)</text>
        <dbReference type="Rhea" id="RHEA:46608"/>
        <dbReference type="Rhea" id="RHEA-COMP:11060"/>
        <dbReference type="Rhea" id="RHEA-COMP:11605"/>
        <dbReference type="ChEBI" id="CHEBI:15378"/>
        <dbReference type="ChEBI" id="CHEBI:30013"/>
        <dbReference type="ChEBI" id="CHEBI:30616"/>
        <dbReference type="ChEBI" id="CHEBI:61977"/>
        <dbReference type="ChEBI" id="CHEBI:456216"/>
        <dbReference type="EC" id="2.7.11.1"/>
    </reaction>
</comment>
<dbReference type="CDD" id="cd14003">
    <property type="entry name" value="STKc_AMPK-like"/>
    <property type="match status" value="1"/>
</dbReference>
<dbReference type="EMBL" id="JAUCMV010000005">
    <property type="protein sequence ID" value="KAK0396892.1"/>
    <property type="molecule type" value="Genomic_DNA"/>
</dbReference>
<dbReference type="InterPro" id="IPR027417">
    <property type="entry name" value="P-loop_NTPase"/>
</dbReference>
<feature type="binding site" evidence="18">
    <location>
        <position position="865"/>
    </location>
    <ligand>
        <name>Mg(2+)</name>
        <dbReference type="ChEBI" id="CHEBI:18420"/>
    </ligand>
</feature>
<dbReference type="Pfam" id="PF00069">
    <property type="entry name" value="Pkinase"/>
    <property type="match status" value="1"/>
</dbReference>
<evidence type="ECO:0000256" key="10">
    <source>
        <dbReference type="ARBA" id="ARBA00022840"/>
    </source>
</evidence>
<keyword evidence="24" id="KW-1185">Reference proteome</keyword>
<evidence type="ECO:0000256" key="6">
    <source>
        <dbReference type="ARBA" id="ARBA00022679"/>
    </source>
</evidence>
<feature type="binding site" evidence="17">
    <location>
        <begin position="1023"/>
        <end position="1027"/>
    </location>
    <ligand>
        <name>GTP</name>
        <dbReference type="ChEBI" id="CHEBI:37565"/>
    </ligand>
</feature>
<comment type="similarity">
    <text evidence="2">Belongs to the G-alpha family.</text>
</comment>
<evidence type="ECO:0000256" key="12">
    <source>
        <dbReference type="ARBA" id="ARBA00023134"/>
    </source>
</evidence>
<dbReference type="Pfam" id="PF00503">
    <property type="entry name" value="G-alpha"/>
    <property type="match status" value="1"/>
</dbReference>
<dbReference type="InterPro" id="IPR017441">
    <property type="entry name" value="Protein_kinase_ATP_BS"/>
</dbReference>
<evidence type="ECO:0000256" key="5">
    <source>
        <dbReference type="ARBA" id="ARBA00022527"/>
    </source>
</evidence>
<name>A0AA39H0C6_9BILA</name>
<dbReference type="SUPFAM" id="SSF56112">
    <property type="entry name" value="Protein kinase-like (PK-like)"/>
    <property type="match status" value="1"/>
</dbReference>
<evidence type="ECO:0000256" key="17">
    <source>
        <dbReference type="PIRSR" id="PIRSR601019-1"/>
    </source>
</evidence>
<evidence type="ECO:0000259" key="22">
    <source>
        <dbReference type="PROSITE" id="PS50011"/>
    </source>
</evidence>
<feature type="region of interest" description="Disordered" evidence="21">
    <location>
        <begin position="1"/>
        <end position="22"/>
    </location>
</feature>
<dbReference type="Proteomes" id="UP001175271">
    <property type="component" value="Unassembled WGS sequence"/>
</dbReference>
<gene>
    <name evidence="23" type="ORF">QR680_001900</name>
</gene>
<dbReference type="SUPFAM" id="SSF47895">
    <property type="entry name" value="Transducin (alpha subunit), insertion domain"/>
    <property type="match status" value="1"/>
</dbReference>
<feature type="binding site" evidence="17">
    <location>
        <begin position="973"/>
        <end position="974"/>
    </location>
    <ligand>
        <name>GTP</name>
        <dbReference type="ChEBI" id="CHEBI:37565"/>
    </ligand>
</feature>
<dbReference type="PROSITE" id="PS51882">
    <property type="entry name" value="G_ALPHA"/>
    <property type="match status" value="1"/>
</dbReference>
<evidence type="ECO:0000256" key="2">
    <source>
        <dbReference type="ARBA" id="ARBA00005804"/>
    </source>
</evidence>
<keyword evidence="20" id="KW-0175">Coiled coil</keyword>
<evidence type="ECO:0000256" key="4">
    <source>
        <dbReference type="ARBA" id="ARBA00012513"/>
    </source>
</evidence>
<evidence type="ECO:0000256" key="16">
    <source>
        <dbReference type="ARBA" id="ARBA00069962"/>
    </source>
</evidence>
<dbReference type="GO" id="GO:0003924">
    <property type="term" value="F:GTPase activity"/>
    <property type="evidence" value="ECO:0007669"/>
    <property type="project" value="InterPro"/>
</dbReference>
<dbReference type="GO" id="GO:0005737">
    <property type="term" value="C:cytoplasm"/>
    <property type="evidence" value="ECO:0007669"/>
    <property type="project" value="TreeGrafter"/>
</dbReference>
<dbReference type="GO" id="GO:0046872">
    <property type="term" value="F:metal ion binding"/>
    <property type="evidence" value="ECO:0007669"/>
    <property type="project" value="UniProtKB-KW"/>
</dbReference>
<evidence type="ECO:0000256" key="7">
    <source>
        <dbReference type="ARBA" id="ARBA00022723"/>
    </source>
</evidence>
<dbReference type="PANTHER" id="PTHR10218">
    <property type="entry name" value="GTP-BINDING PROTEIN ALPHA SUBUNIT"/>
    <property type="match status" value="1"/>
</dbReference>
<evidence type="ECO:0000256" key="11">
    <source>
        <dbReference type="ARBA" id="ARBA00022842"/>
    </source>
</evidence>
<dbReference type="GO" id="GO:0007188">
    <property type="term" value="P:adenylate cyclase-modulating G protein-coupled receptor signaling pathway"/>
    <property type="evidence" value="ECO:0007669"/>
    <property type="project" value="TreeGrafter"/>
</dbReference>
<dbReference type="PROSITE" id="PS00108">
    <property type="entry name" value="PROTEIN_KINASE_ST"/>
    <property type="match status" value="1"/>
</dbReference>
<keyword evidence="10 19" id="KW-0067">ATP-binding</keyword>
<evidence type="ECO:0000256" key="3">
    <source>
        <dbReference type="ARBA" id="ARBA00011356"/>
    </source>
</evidence>
<dbReference type="GO" id="GO:0007266">
    <property type="term" value="P:Rho protein signal transduction"/>
    <property type="evidence" value="ECO:0007669"/>
    <property type="project" value="InterPro"/>
</dbReference>
<comment type="subunit">
    <text evidence="3">G proteins are composed of 3 units; alpha, beta and gamma. The alpha chain contains the guanine nucleotide binding site.</text>
</comment>
<dbReference type="SUPFAM" id="SSF52540">
    <property type="entry name" value="P-loop containing nucleoside triphosphate hydrolases"/>
    <property type="match status" value="1"/>
</dbReference>
<evidence type="ECO:0000256" key="1">
    <source>
        <dbReference type="ARBA" id="ARBA00001946"/>
    </source>
</evidence>
<keyword evidence="12 17" id="KW-0342">GTP-binding</keyword>
<dbReference type="InterPro" id="IPR008271">
    <property type="entry name" value="Ser/Thr_kinase_AS"/>
</dbReference>
<dbReference type="InterPro" id="IPR000719">
    <property type="entry name" value="Prot_kinase_dom"/>
</dbReference>
<reference evidence="23" key="1">
    <citation type="submission" date="2023-06" db="EMBL/GenBank/DDBJ databases">
        <title>Genomic analysis of the entomopathogenic nematode Steinernema hermaphroditum.</title>
        <authorList>
            <person name="Schwarz E.M."/>
            <person name="Heppert J.K."/>
            <person name="Baniya A."/>
            <person name="Schwartz H.T."/>
            <person name="Tan C.-H."/>
            <person name="Antoshechkin I."/>
            <person name="Sternberg P.W."/>
            <person name="Goodrich-Blair H."/>
            <person name="Dillman A.R."/>
        </authorList>
    </citation>
    <scope>NUCLEOTIDE SEQUENCE</scope>
    <source>
        <strain evidence="23">PS9179</strain>
        <tissue evidence="23">Whole animal</tissue>
    </source>
</reference>
<dbReference type="FunFam" id="1.10.510.10:FF:000571">
    <property type="entry name" value="Maternal embryonic leucine zipper kinase"/>
    <property type="match status" value="1"/>
</dbReference>
<comment type="catalytic activity">
    <reaction evidence="15">
        <text>L-seryl-[protein] + ATP = O-phospho-L-seryl-[protein] + ADP + H(+)</text>
        <dbReference type="Rhea" id="RHEA:17989"/>
        <dbReference type="Rhea" id="RHEA-COMP:9863"/>
        <dbReference type="Rhea" id="RHEA-COMP:11604"/>
        <dbReference type="ChEBI" id="CHEBI:15378"/>
        <dbReference type="ChEBI" id="CHEBI:29999"/>
        <dbReference type="ChEBI" id="CHEBI:30616"/>
        <dbReference type="ChEBI" id="CHEBI:83421"/>
        <dbReference type="ChEBI" id="CHEBI:456216"/>
        <dbReference type="EC" id="2.7.11.1"/>
    </reaction>
</comment>
<evidence type="ECO:0000256" key="8">
    <source>
        <dbReference type="ARBA" id="ARBA00022741"/>
    </source>
</evidence>
<keyword evidence="5" id="KW-0723">Serine/threonine-protein kinase</keyword>
<feature type="binding site" evidence="17">
    <location>
        <position position="1149"/>
    </location>
    <ligand>
        <name>GTP</name>
        <dbReference type="ChEBI" id="CHEBI:37565"/>
    </ligand>
</feature>
<feature type="binding site" evidence="19">
    <location>
        <position position="72"/>
    </location>
    <ligand>
        <name>ATP</name>
        <dbReference type="ChEBI" id="CHEBI:30616"/>
    </ligand>
</feature>
<dbReference type="GO" id="GO:0005834">
    <property type="term" value="C:heterotrimeric G-protein complex"/>
    <property type="evidence" value="ECO:0007669"/>
    <property type="project" value="TreeGrafter"/>
</dbReference>
<evidence type="ECO:0000256" key="20">
    <source>
        <dbReference type="SAM" id="Coils"/>
    </source>
</evidence>
<evidence type="ECO:0000256" key="19">
    <source>
        <dbReference type="PROSITE-ProRule" id="PRU10141"/>
    </source>
</evidence>
<feature type="region of interest" description="Disordered" evidence="21">
    <location>
        <begin position="354"/>
        <end position="373"/>
    </location>
</feature>
<dbReference type="InterPro" id="IPR000469">
    <property type="entry name" value="Gprotein_alpha_12/13"/>
</dbReference>
<dbReference type="SMART" id="SM00220">
    <property type="entry name" value="S_TKc"/>
    <property type="match status" value="1"/>
</dbReference>
<feature type="region of interest" description="Disordered" evidence="21">
    <location>
        <begin position="602"/>
        <end position="623"/>
    </location>
</feature>
<dbReference type="FunFam" id="3.40.50.300:FF:000754">
    <property type="entry name" value="Guanine nucleotide-binding protein subunit alpha-13"/>
    <property type="match status" value="1"/>
</dbReference>
<dbReference type="InterPro" id="IPR001019">
    <property type="entry name" value="Gprotein_alpha_su"/>
</dbReference>
<evidence type="ECO:0000256" key="21">
    <source>
        <dbReference type="SAM" id="MobiDB-lite"/>
    </source>
</evidence>
<feature type="binding site" evidence="18">
    <location>
        <position position="1004"/>
    </location>
    <ligand>
        <name>Mg(2+)</name>
        <dbReference type="ChEBI" id="CHEBI:18420"/>
    </ligand>
</feature>
<organism evidence="23 24">
    <name type="scientific">Steinernema hermaphroditum</name>
    <dbReference type="NCBI Taxonomy" id="289476"/>
    <lineage>
        <taxon>Eukaryota</taxon>
        <taxon>Metazoa</taxon>
        <taxon>Ecdysozoa</taxon>
        <taxon>Nematoda</taxon>
        <taxon>Chromadorea</taxon>
        <taxon>Rhabditida</taxon>
        <taxon>Tylenchina</taxon>
        <taxon>Panagrolaimomorpha</taxon>
        <taxon>Strongyloidoidea</taxon>
        <taxon>Steinernematidae</taxon>
        <taxon>Steinernema</taxon>
    </lineage>
</organism>
<dbReference type="PANTHER" id="PTHR10218:SF360">
    <property type="entry name" value="GUANINE NUCLEOTIDE-BINDING PROTEIN SUBUNIT ALPHA HOMOLOG"/>
    <property type="match status" value="1"/>
</dbReference>
<dbReference type="PRINTS" id="PR00318">
    <property type="entry name" value="GPROTEINA"/>
</dbReference>
<dbReference type="GO" id="GO:0031683">
    <property type="term" value="F:G-protein beta/gamma-subunit complex binding"/>
    <property type="evidence" value="ECO:0007669"/>
    <property type="project" value="InterPro"/>
</dbReference>
<keyword evidence="6" id="KW-0808">Transferase</keyword>
<dbReference type="AlphaFoldDB" id="A0AA39H0C6"/>
<accession>A0AA39H0C6</accession>
<dbReference type="Gene3D" id="3.40.50.300">
    <property type="entry name" value="P-loop containing nucleotide triphosphate hydrolases"/>
    <property type="match status" value="1"/>
</dbReference>
<keyword evidence="7 18" id="KW-0479">Metal-binding</keyword>
<keyword evidence="13" id="KW-0807">Transducer</keyword>
<dbReference type="CDD" id="cd00066">
    <property type="entry name" value="G-alpha"/>
    <property type="match status" value="1"/>
</dbReference>
<evidence type="ECO:0000256" key="14">
    <source>
        <dbReference type="ARBA" id="ARBA00047899"/>
    </source>
</evidence>
<proteinExistence type="inferred from homology"/>
<feature type="region of interest" description="Disordered" evidence="21">
    <location>
        <begin position="540"/>
        <end position="563"/>
    </location>
</feature>
<dbReference type="Gene3D" id="1.10.400.10">
    <property type="entry name" value="GI Alpha 1, domain 2-like"/>
    <property type="match status" value="1"/>
</dbReference>
<protein>
    <recommendedName>
        <fullName evidence="16">Guanine nucleotide-binding protein alpha-12 subunit</fullName>
        <ecNumber evidence="4">2.7.11.1</ecNumber>
    </recommendedName>
</protein>
<evidence type="ECO:0000256" key="9">
    <source>
        <dbReference type="ARBA" id="ARBA00022777"/>
    </source>
</evidence>
<dbReference type="Gene3D" id="1.10.510.10">
    <property type="entry name" value="Transferase(Phosphotransferase) domain 1"/>
    <property type="match status" value="1"/>
</dbReference>
<dbReference type="GO" id="GO:0005524">
    <property type="term" value="F:ATP binding"/>
    <property type="evidence" value="ECO:0007669"/>
    <property type="project" value="UniProtKB-UniRule"/>
</dbReference>
<evidence type="ECO:0000313" key="24">
    <source>
        <dbReference type="Proteomes" id="UP001175271"/>
    </source>
</evidence>
<feature type="coiled-coil region" evidence="20">
    <location>
        <begin position="827"/>
        <end position="858"/>
    </location>
</feature>
<keyword evidence="9" id="KW-0418">Kinase</keyword>
<dbReference type="GO" id="GO:0005525">
    <property type="term" value="F:GTP binding"/>
    <property type="evidence" value="ECO:0007669"/>
    <property type="project" value="UniProtKB-KW"/>
</dbReference>
<dbReference type="PRINTS" id="PR00440">
    <property type="entry name" value="GPROTEINA12"/>
</dbReference>
<evidence type="ECO:0000256" key="18">
    <source>
        <dbReference type="PIRSR" id="PIRSR601019-2"/>
    </source>
</evidence>
<dbReference type="GO" id="GO:0031526">
    <property type="term" value="C:brush border membrane"/>
    <property type="evidence" value="ECO:0007669"/>
    <property type="project" value="TreeGrafter"/>
</dbReference>
<keyword evidence="8 17" id="KW-0547">Nucleotide-binding</keyword>
<evidence type="ECO:0000256" key="15">
    <source>
        <dbReference type="ARBA" id="ARBA00048679"/>
    </source>
</evidence>
<sequence length="1177" mass="133764">MDAIGDESRSPAGAVSPQPTDELSELRYNRSESPFPGYCFRHYQFGREVGRGNFATVFLARHMIAKVVVAIKVVDKSSLTEDNSKKVHSEISVMKAVHHAHIIKLYEIVETDRHVFIVTEFARNGELYDFLIRRGRLDEDDARIFFQQISSAIMYCHTKGIVHRDIKTENILLNRNNDVKIIDFGFSVFQQPGELLSTWCGSPPYAAPELLIGKEYDGFKADVWSLGVVLYILVTGGFPFPECSDLIRRMLVVDPNKRISMSTVLQHKWFVTRMSNEIRTTLNKVVEPLSTVVDDPVPVRLNPSVLVFMQQYTQWSEEAIYEEVVKRNYNSPVYATYCILQDKLARNLARQNLLSSNTGSPRRGSRGSILSGKVNIEPEPTISTIPTHHSAILMNPEYDSDEANVTDLDREILETSPPTHIPPCFGLTLNIDEPVFANPHAYNFEVRRHTLCAGPLPVMPEAHQPLWNPLFIAPYQADRVAAVAAFNQQQQQQQLNKFAAINRLPIHEHMPFQNYERRASAGEAFFLPNGCAELVNPQQGAGHRLSYPAPPSTSHKLSVSPPANIEEEGAQYLSRQGSSKRNTVHGTLATGLFGGPLASPISSARRSCHPYSKLTPNERRSSWTSSTQLNNALINSQQQAQLEMLYRQALASPIQQLQKEFQQLTASNSTSNEGSRRSLCKTPPGNASCMPRISITDENNRCFPTNASSIDPVTVFRYQVGLITGHSEANMGELQTEQSSFGPRPATVIGFATSAPDKQSPDAANVSIMDFSPASNSCMKTVFFRMDIPNLFSLLKDALAEVLIDYAEKSYNSESEYLVMVAGLCCLAQKDDQTRSIEKELQKEKKQLRRQVKLLLLGSGESGKSTFIKQMVIIHGPGEFTADEVRAYRQQIYQNVISAMRVLLDARQKLNFEWEKPSRQQNVESIMRFSMADMLRGIDQPTFAEVAPIVSDFWEDSAIKQAYEQRNLFQISDSCIYFFEHITRVAMPDFYPTNRDILLCRKASRGITEHVFEIQKVPFRFIDVGGQRSQRQKWFQCFEDITSILFMVASSEYDQVILEDRRTNRVVESRSIFETIANNRSFSHVSIILFMNKSDLLEQKVPKSDIRQYFADFTGDHRSVRDVQFFLVDKFEKSRKDRRRPFFYHFTTAVDTENIRRVFRDCRESILERNLNTLMMQ</sequence>
<dbReference type="FunFam" id="1.10.400.10:FF:000018">
    <property type="entry name" value="Guanine nucleotide-binding protein alpha-12 subunit"/>
    <property type="match status" value="1"/>
</dbReference>
<dbReference type="GO" id="GO:0031752">
    <property type="term" value="F:D5 dopamine receptor binding"/>
    <property type="evidence" value="ECO:0007669"/>
    <property type="project" value="TreeGrafter"/>
</dbReference>